<evidence type="ECO:0000259" key="2">
    <source>
        <dbReference type="Pfam" id="PF00534"/>
    </source>
</evidence>
<dbReference type="AlphaFoldDB" id="A0A9X7UJ92"/>
<dbReference type="Pfam" id="PF00534">
    <property type="entry name" value="Glycos_transf_1"/>
    <property type="match status" value="1"/>
</dbReference>
<evidence type="ECO:0000313" key="4">
    <source>
        <dbReference type="Proteomes" id="UP000515377"/>
    </source>
</evidence>
<evidence type="ECO:0000313" key="3">
    <source>
        <dbReference type="EMBL" id="QNG47955.1"/>
    </source>
</evidence>
<dbReference type="CDD" id="cd03809">
    <property type="entry name" value="GT4_MtfB-like"/>
    <property type="match status" value="1"/>
</dbReference>
<reference evidence="3 4" key="1">
    <citation type="submission" date="2020-07" db="EMBL/GenBank/DDBJ databases">
        <title>Whole genome sequence of Sphingobium yanoikuyae A3.</title>
        <authorList>
            <person name="Han S.-S."/>
        </authorList>
    </citation>
    <scope>NUCLEOTIDE SEQUENCE [LARGE SCALE GENOMIC DNA]</scope>
    <source>
        <strain evidence="3 4">A3</strain>
    </source>
</reference>
<dbReference type="GO" id="GO:0016757">
    <property type="term" value="F:glycosyltransferase activity"/>
    <property type="evidence" value="ECO:0007669"/>
    <property type="project" value="InterPro"/>
</dbReference>
<dbReference type="InterPro" id="IPR001296">
    <property type="entry name" value="Glyco_trans_1"/>
</dbReference>
<feature type="domain" description="Glycosyl transferase family 1" evidence="2">
    <location>
        <begin position="225"/>
        <end position="377"/>
    </location>
</feature>
<accession>A0A9X7UJ92</accession>
<dbReference type="GO" id="GO:0009103">
    <property type="term" value="P:lipopolysaccharide biosynthetic process"/>
    <property type="evidence" value="ECO:0007669"/>
    <property type="project" value="TreeGrafter"/>
</dbReference>
<dbReference type="Proteomes" id="UP000515377">
    <property type="component" value="Chromosome"/>
</dbReference>
<dbReference type="EMBL" id="CP060122">
    <property type="protein sequence ID" value="QNG47955.1"/>
    <property type="molecule type" value="Genomic_DNA"/>
</dbReference>
<dbReference type="Gene3D" id="3.40.50.2000">
    <property type="entry name" value="Glycogen Phosphorylase B"/>
    <property type="match status" value="1"/>
</dbReference>
<dbReference type="PANTHER" id="PTHR46401:SF2">
    <property type="entry name" value="GLYCOSYLTRANSFERASE WBBK-RELATED"/>
    <property type="match status" value="1"/>
</dbReference>
<protein>
    <submittedName>
        <fullName evidence="3">Glycosyltransferase family 4 protein</fullName>
    </submittedName>
</protein>
<evidence type="ECO:0000256" key="1">
    <source>
        <dbReference type="ARBA" id="ARBA00022679"/>
    </source>
</evidence>
<sequence>MKMLVDGFNIGLDRGTGIASYGRCFIRAAHDLGHETTLLLGLDEADGQPTSPMRKLIDFGQAPLGFSPGPVSTDMLAKLKDLQTLPVDAIVNRRRLYRAARGAFNRTGLFTPVRLPGMDIAHWTYPLPLYVPGARNVYTIHDAVPIQYPEMSPGGHDYRRICAAIVRRGNPILTVSERSREDLIASLGVDPELIMNSYQAVDGWETLPPRTQGLPPLLRMHSLRDRGYFLYFGAIEPKKNVAMLLRAFEAAAVDTPLVVVAGGGWDNSVEREELTRLTTGARPRVLHVDYLPRHDLATLIRHAKATLFPSLYEGFGLPAIESMALGTPVITSDRGALPEVVGDAAMIINPLSLTSIRNAIRMIDSDADLAARLSMRGLERACLFSHSAYQARIGAILERLIVR</sequence>
<proteinExistence type="predicted"/>
<organism evidence="3 4">
    <name type="scientific">Sphingobium yanoikuyae</name>
    <name type="common">Sphingomonas yanoikuyae</name>
    <dbReference type="NCBI Taxonomy" id="13690"/>
    <lineage>
        <taxon>Bacteria</taxon>
        <taxon>Pseudomonadati</taxon>
        <taxon>Pseudomonadota</taxon>
        <taxon>Alphaproteobacteria</taxon>
        <taxon>Sphingomonadales</taxon>
        <taxon>Sphingomonadaceae</taxon>
        <taxon>Sphingobium</taxon>
    </lineage>
</organism>
<name>A0A9X7UJ92_SPHYA</name>
<dbReference type="PANTHER" id="PTHR46401">
    <property type="entry name" value="GLYCOSYLTRANSFERASE WBBK-RELATED"/>
    <property type="match status" value="1"/>
</dbReference>
<gene>
    <name evidence="3" type="ORF">H3V42_10425</name>
</gene>
<dbReference type="SUPFAM" id="SSF53756">
    <property type="entry name" value="UDP-Glycosyltransferase/glycogen phosphorylase"/>
    <property type="match status" value="1"/>
</dbReference>
<keyword evidence="1" id="KW-0808">Transferase</keyword>